<gene>
    <name evidence="1" type="ORF">SAMN02745724_00843</name>
</gene>
<reference evidence="1 2" key="1">
    <citation type="submission" date="2016-10" db="EMBL/GenBank/DDBJ databases">
        <authorList>
            <person name="de Groot N.N."/>
        </authorList>
    </citation>
    <scope>NUCLEOTIDE SEQUENCE [LARGE SCALE GENOMIC DNA]</scope>
    <source>
        <strain evidence="1 2">DSM 6059</strain>
    </source>
</reference>
<sequence length="306" mass="34388">MAQMSMVTFMRFVNAADRSFRQSASSLNNIILLLGGNENGSTAFRNINAVTTTNIENLVIALPTPKLTKYRQALEYLGTALDIDSFARPSGCVMNYRGFSVETTGFRGTNGHVMVPNGRYLFNHEFTMNSTNGERSAVLDNHCLTRERVWYPGSRAHMPPFNNLLANVPQDFYQPQDGTTGCEIGDEHSTNNPVYIVRWPLSMGNTINIRQRYQYKNPNRVWKNIPGASFELQKGVRWGAGGSPVFFFSKKNHAPENPDRFHFEVEIDIGNQPLEVPNSLPRRIGFARTNISLSVHPELRIIADGS</sequence>
<dbReference type="EMBL" id="FOLO01000004">
    <property type="protein sequence ID" value="SFC07437.1"/>
    <property type="molecule type" value="Genomic_DNA"/>
</dbReference>
<dbReference type="STRING" id="1123010.SAMN02745724_00843"/>
<dbReference type="RefSeq" id="WP_091980297.1">
    <property type="nucleotide sequence ID" value="NZ_FOLO01000004.1"/>
</dbReference>
<dbReference type="Proteomes" id="UP000198862">
    <property type="component" value="Unassembled WGS sequence"/>
</dbReference>
<organism evidence="1 2">
    <name type="scientific">Pseudoalteromonas denitrificans DSM 6059</name>
    <dbReference type="NCBI Taxonomy" id="1123010"/>
    <lineage>
        <taxon>Bacteria</taxon>
        <taxon>Pseudomonadati</taxon>
        <taxon>Pseudomonadota</taxon>
        <taxon>Gammaproteobacteria</taxon>
        <taxon>Alteromonadales</taxon>
        <taxon>Pseudoalteromonadaceae</taxon>
        <taxon>Pseudoalteromonas</taxon>
    </lineage>
</organism>
<dbReference type="AlphaFoldDB" id="A0A1I1G6U1"/>
<keyword evidence="2" id="KW-1185">Reference proteome</keyword>
<dbReference type="OrthoDB" id="6288543at2"/>
<name>A0A1I1G6U1_9GAMM</name>
<evidence type="ECO:0000313" key="2">
    <source>
        <dbReference type="Proteomes" id="UP000198862"/>
    </source>
</evidence>
<protein>
    <submittedName>
        <fullName evidence="1">Uncharacterized protein</fullName>
    </submittedName>
</protein>
<accession>A0A1I1G6U1</accession>
<proteinExistence type="predicted"/>
<evidence type="ECO:0000313" key="1">
    <source>
        <dbReference type="EMBL" id="SFC07437.1"/>
    </source>
</evidence>